<dbReference type="EMBL" id="BSUN01000001">
    <property type="protein sequence ID" value="GMA34939.1"/>
    <property type="molecule type" value="Genomic_DNA"/>
</dbReference>
<gene>
    <name evidence="1" type="ORF">GCM10025876_11430</name>
</gene>
<accession>A0ABQ6IB85</accession>
<name>A0ABQ6IB85_9MICO</name>
<protein>
    <submittedName>
        <fullName evidence="1">Uncharacterized protein</fullName>
    </submittedName>
</protein>
<evidence type="ECO:0000313" key="2">
    <source>
        <dbReference type="Proteomes" id="UP001157125"/>
    </source>
</evidence>
<sequence length="58" mass="6662">MKPSWHRPVNRLYRIRNHPATVTRVEDLTVRYRRIWFHAPGAVAEARGVPDAVVSVVG</sequence>
<dbReference type="RefSeq" id="WP_284327678.1">
    <property type="nucleotide sequence ID" value="NZ_BSUN01000001.1"/>
</dbReference>
<evidence type="ECO:0000313" key="1">
    <source>
        <dbReference type="EMBL" id="GMA34939.1"/>
    </source>
</evidence>
<keyword evidence="2" id="KW-1185">Reference proteome</keyword>
<organism evidence="1 2">
    <name type="scientific">Demequina litorisediminis</name>
    <dbReference type="NCBI Taxonomy" id="1849022"/>
    <lineage>
        <taxon>Bacteria</taxon>
        <taxon>Bacillati</taxon>
        <taxon>Actinomycetota</taxon>
        <taxon>Actinomycetes</taxon>
        <taxon>Micrococcales</taxon>
        <taxon>Demequinaceae</taxon>
        <taxon>Demequina</taxon>
    </lineage>
</organism>
<dbReference type="Proteomes" id="UP001157125">
    <property type="component" value="Unassembled WGS sequence"/>
</dbReference>
<comment type="caution">
    <text evidence="1">The sequence shown here is derived from an EMBL/GenBank/DDBJ whole genome shotgun (WGS) entry which is preliminary data.</text>
</comment>
<reference evidence="2" key="1">
    <citation type="journal article" date="2019" name="Int. J. Syst. Evol. Microbiol.">
        <title>The Global Catalogue of Microorganisms (GCM) 10K type strain sequencing project: providing services to taxonomists for standard genome sequencing and annotation.</title>
        <authorList>
            <consortium name="The Broad Institute Genomics Platform"/>
            <consortium name="The Broad Institute Genome Sequencing Center for Infectious Disease"/>
            <person name="Wu L."/>
            <person name="Ma J."/>
        </authorList>
    </citation>
    <scope>NUCLEOTIDE SEQUENCE [LARGE SCALE GENOMIC DNA]</scope>
    <source>
        <strain evidence="2">NBRC 112299</strain>
    </source>
</reference>
<proteinExistence type="predicted"/>